<dbReference type="InterPro" id="IPR050471">
    <property type="entry name" value="AB_hydrolase"/>
</dbReference>
<dbReference type="InterPro" id="IPR029058">
    <property type="entry name" value="AB_hydrolase_fold"/>
</dbReference>
<evidence type="ECO:0000313" key="3">
    <source>
        <dbReference type="Proteomes" id="UP000820669"/>
    </source>
</evidence>
<reference evidence="2 3" key="1">
    <citation type="submission" date="2020-04" db="EMBL/GenBank/DDBJ databases">
        <authorList>
            <person name="Klaysubun C."/>
            <person name="Duangmal K."/>
            <person name="Lipun K."/>
        </authorList>
    </citation>
    <scope>NUCLEOTIDE SEQUENCE [LARGE SCALE GENOMIC DNA]</scope>
    <source>
        <strain evidence="2 3">K10HN5</strain>
    </source>
</reference>
<gene>
    <name evidence="2" type="ORF">HF526_29075</name>
</gene>
<dbReference type="EMBL" id="JAAXLA010000081">
    <property type="protein sequence ID" value="NMI01316.1"/>
    <property type="molecule type" value="Genomic_DNA"/>
</dbReference>
<dbReference type="Gene3D" id="3.40.50.1820">
    <property type="entry name" value="alpha/beta hydrolase"/>
    <property type="match status" value="1"/>
</dbReference>
<evidence type="ECO:0000313" key="2">
    <source>
        <dbReference type="EMBL" id="NMI01316.1"/>
    </source>
</evidence>
<accession>A0ABX1SID7</accession>
<dbReference type="PANTHER" id="PTHR43433:SF5">
    <property type="entry name" value="AB HYDROLASE-1 DOMAIN-CONTAINING PROTEIN"/>
    <property type="match status" value="1"/>
</dbReference>
<dbReference type="Pfam" id="PF00561">
    <property type="entry name" value="Abhydrolase_1"/>
    <property type="match status" value="1"/>
</dbReference>
<comment type="caution">
    <text evidence="2">The sequence shown here is derived from an EMBL/GenBank/DDBJ whole genome shotgun (WGS) entry which is preliminary data.</text>
</comment>
<dbReference type="SUPFAM" id="SSF53474">
    <property type="entry name" value="alpha/beta-Hydrolases"/>
    <property type="match status" value="1"/>
</dbReference>
<organism evidence="2 3">
    <name type="scientific">Pseudonocardia acidicola</name>
    <dbReference type="NCBI Taxonomy" id="2724939"/>
    <lineage>
        <taxon>Bacteria</taxon>
        <taxon>Bacillati</taxon>
        <taxon>Actinomycetota</taxon>
        <taxon>Actinomycetes</taxon>
        <taxon>Pseudonocardiales</taxon>
        <taxon>Pseudonocardiaceae</taxon>
        <taxon>Pseudonocardia</taxon>
    </lineage>
</organism>
<sequence length="304" mass="32249">MERYVDVAPGVRLWAEDIAPHADATEDRTASAEPLLLVMGANASGVAWPDPLIARLAERHRVIRYDHRDTGRSTWAFDEHPYAISDLGGDAIAVLDAFGVERAHVVGMSMGGVLVQLLLLDHPDRLLSATVLCTTALGSGLAAGDPADAAPVLPDPDPALLALWQEMDRPRDRDAEIAWRVEHWRLLNGSGTPFDAEEFRALEERVVAHAGRHDNPAAHARAARTGLDRGAELAEVEVPTLVIEAPEDPINPPPHSGHLSRAIGGGRLVRVPGMGHALNSTVIEPVAAAILTQTAAAGTAAAPS</sequence>
<dbReference type="PANTHER" id="PTHR43433">
    <property type="entry name" value="HYDROLASE, ALPHA/BETA FOLD FAMILY PROTEIN"/>
    <property type="match status" value="1"/>
</dbReference>
<name>A0ABX1SID7_9PSEU</name>
<dbReference type="RefSeq" id="WP_169384779.1">
    <property type="nucleotide sequence ID" value="NZ_JAAXLA010000081.1"/>
</dbReference>
<dbReference type="InterPro" id="IPR000073">
    <property type="entry name" value="AB_hydrolase_1"/>
</dbReference>
<feature type="domain" description="AB hydrolase-1" evidence="1">
    <location>
        <begin position="34"/>
        <end position="278"/>
    </location>
</feature>
<dbReference type="Proteomes" id="UP000820669">
    <property type="component" value="Unassembled WGS sequence"/>
</dbReference>
<protein>
    <submittedName>
        <fullName evidence="2">Alpha/beta fold hydrolase</fullName>
    </submittedName>
</protein>
<keyword evidence="2" id="KW-0378">Hydrolase</keyword>
<proteinExistence type="predicted"/>
<keyword evidence="3" id="KW-1185">Reference proteome</keyword>
<dbReference type="GO" id="GO:0016787">
    <property type="term" value="F:hydrolase activity"/>
    <property type="evidence" value="ECO:0007669"/>
    <property type="project" value="UniProtKB-KW"/>
</dbReference>
<evidence type="ECO:0000259" key="1">
    <source>
        <dbReference type="Pfam" id="PF00561"/>
    </source>
</evidence>